<dbReference type="EMBL" id="BPLR01013262">
    <property type="protein sequence ID" value="GIY60001.1"/>
    <property type="molecule type" value="Genomic_DNA"/>
</dbReference>
<evidence type="ECO:0000313" key="2">
    <source>
        <dbReference type="Proteomes" id="UP001054945"/>
    </source>
</evidence>
<accession>A0AAV4UQI8</accession>
<comment type="caution">
    <text evidence="1">The sequence shown here is derived from an EMBL/GenBank/DDBJ whole genome shotgun (WGS) entry which is preliminary data.</text>
</comment>
<sequence length="143" mass="16449">MSLSHTVILNFCSRRNSQFKNNIRILVYKKYPSPYPPANVLRDEERGRTLRRRWTFHIPPDKMEWADPTPRYRSSASESRCPDEWGGLHSRATVTDGAVTLQLGHFRPGCPEISSLCLVVKRGGPHSLRPLDAQNYLQCSQRN</sequence>
<dbReference type="AlphaFoldDB" id="A0AAV4UQI8"/>
<keyword evidence="2" id="KW-1185">Reference proteome</keyword>
<name>A0AAV4UQI8_CAEEX</name>
<protein>
    <submittedName>
        <fullName evidence="1">Uncharacterized protein</fullName>
    </submittedName>
</protein>
<dbReference type="Proteomes" id="UP001054945">
    <property type="component" value="Unassembled WGS sequence"/>
</dbReference>
<gene>
    <name evidence="1" type="ORF">CEXT_354911</name>
</gene>
<reference evidence="1 2" key="1">
    <citation type="submission" date="2021-06" db="EMBL/GenBank/DDBJ databases">
        <title>Caerostris extrusa draft genome.</title>
        <authorList>
            <person name="Kono N."/>
            <person name="Arakawa K."/>
        </authorList>
    </citation>
    <scope>NUCLEOTIDE SEQUENCE [LARGE SCALE GENOMIC DNA]</scope>
</reference>
<organism evidence="1 2">
    <name type="scientific">Caerostris extrusa</name>
    <name type="common">Bark spider</name>
    <name type="synonym">Caerostris bankana</name>
    <dbReference type="NCBI Taxonomy" id="172846"/>
    <lineage>
        <taxon>Eukaryota</taxon>
        <taxon>Metazoa</taxon>
        <taxon>Ecdysozoa</taxon>
        <taxon>Arthropoda</taxon>
        <taxon>Chelicerata</taxon>
        <taxon>Arachnida</taxon>
        <taxon>Araneae</taxon>
        <taxon>Araneomorphae</taxon>
        <taxon>Entelegynae</taxon>
        <taxon>Araneoidea</taxon>
        <taxon>Araneidae</taxon>
        <taxon>Caerostris</taxon>
    </lineage>
</organism>
<evidence type="ECO:0000313" key="1">
    <source>
        <dbReference type="EMBL" id="GIY60001.1"/>
    </source>
</evidence>
<proteinExistence type="predicted"/>